<keyword evidence="1" id="KW-0472">Membrane</keyword>
<dbReference type="Proteomes" id="UP000307440">
    <property type="component" value="Unassembled WGS sequence"/>
</dbReference>
<accession>A0A5C3L1W4</accession>
<sequence length="293" mass="32467">MDSGLVGDDVQGLLAQALWRAQLSNFIAVGFYIIMLLELFENLPLEVDLIWVSKSSFVKFTYFLTRYVGLLYMSISIVYQLEPTIPEKAFKSLFASLALGAIHVLGAEGLLYFQVLAISTNGRFVKVFLIAQFLALLVFSIVSNTKIFLDTKYIVNPLLTAPICVPIGFPFIWSGIVFAVLCVNQISLILTTLIVAYRKYTSLRSTLLTVLLKNGFAYWCIILVINGVITISGLLEWTDVYFALMTPMLVAQNLLSTRGILAIREAARGESMDSIQLGSMQFAPGVTSSQIQD</sequence>
<dbReference type="EMBL" id="ML210169">
    <property type="protein sequence ID" value="TFK26969.1"/>
    <property type="molecule type" value="Genomic_DNA"/>
</dbReference>
<dbReference type="AlphaFoldDB" id="A0A5C3L1W4"/>
<dbReference type="InterPro" id="IPR045340">
    <property type="entry name" value="DUF6533"/>
</dbReference>
<evidence type="ECO:0000256" key="1">
    <source>
        <dbReference type="SAM" id="Phobius"/>
    </source>
</evidence>
<protein>
    <recommendedName>
        <fullName evidence="2">DUF6533 domain-containing protein</fullName>
    </recommendedName>
</protein>
<proteinExistence type="predicted"/>
<keyword evidence="1" id="KW-1133">Transmembrane helix</keyword>
<feature type="transmembrane region" description="Helical" evidence="1">
    <location>
        <begin position="124"/>
        <end position="142"/>
    </location>
</feature>
<dbReference type="Pfam" id="PF20151">
    <property type="entry name" value="DUF6533"/>
    <property type="match status" value="1"/>
</dbReference>
<dbReference type="OrthoDB" id="3350812at2759"/>
<feature type="transmembrane region" description="Helical" evidence="1">
    <location>
        <begin position="241"/>
        <end position="263"/>
    </location>
</feature>
<evidence type="ECO:0000259" key="2">
    <source>
        <dbReference type="Pfam" id="PF20151"/>
    </source>
</evidence>
<feature type="transmembrane region" description="Helical" evidence="1">
    <location>
        <begin position="23"/>
        <end position="40"/>
    </location>
</feature>
<evidence type="ECO:0000313" key="3">
    <source>
        <dbReference type="EMBL" id="TFK26969.1"/>
    </source>
</evidence>
<feature type="transmembrane region" description="Helical" evidence="1">
    <location>
        <begin position="60"/>
        <end position="81"/>
    </location>
</feature>
<feature type="transmembrane region" description="Helical" evidence="1">
    <location>
        <begin position="178"/>
        <end position="196"/>
    </location>
</feature>
<reference evidence="3 4" key="1">
    <citation type="journal article" date="2019" name="Nat. Ecol. Evol.">
        <title>Megaphylogeny resolves global patterns of mushroom evolution.</title>
        <authorList>
            <person name="Varga T."/>
            <person name="Krizsan K."/>
            <person name="Foldi C."/>
            <person name="Dima B."/>
            <person name="Sanchez-Garcia M."/>
            <person name="Sanchez-Ramirez S."/>
            <person name="Szollosi G.J."/>
            <person name="Szarkandi J.G."/>
            <person name="Papp V."/>
            <person name="Albert L."/>
            <person name="Andreopoulos W."/>
            <person name="Angelini C."/>
            <person name="Antonin V."/>
            <person name="Barry K.W."/>
            <person name="Bougher N.L."/>
            <person name="Buchanan P."/>
            <person name="Buyck B."/>
            <person name="Bense V."/>
            <person name="Catcheside P."/>
            <person name="Chovatia M."/>
            <person name="Cooper J."/>
            <person name="Damon W."/>
            <person name="Desjardin D."/>
            <person name="Finy P."/>
            <person name="Geml J."/>
            <person name="Haridas S."/>
            <person name="Hughes K."/>
            <person name="Justo A."/>
            <person name="Karasinski D."/>
            <person name="Kautmanova I."/>
            <person name="Kiss B."/>
            <person name="Kocsube S."/>
            <person name="Kotiranta H."/>
            <person name="LaButti K.M."/>
            <person name="Lechner B.E."/>
            <person name="Liimatainen K."/>
            <person name="Lipzen A."/>
            <person name="Lukacs Z."/>
            <person name="Mihaltcheva S."/>
            <person name="Morgado L.N."/>
            <person name="Niskanen T."/>
            <person name="Noordeloos M.E."/>
            <person name="Ohm R.A."/>
            <person name="Ortiz-Santana B."/>
            <person name="Ovrebo C."/>
            <person name="Racz N."/>
            <person name="Riley R."/>
            <person name="Savchenko A."/>
            <person name="Shiryaev A."/>
            <person name="Soop K."/>
            <person name="Spirin V."/>
            <person name="Szebenyi C."/>
            <person name="Tomsovsky M."/>
            <person name="Tulloss R.E."/>
            <person name="Uehling J."/>
            <person name="Grigoriev I.V."/>
            <person name="Vagvolgyi C."/>
            <person name="Papp T."/>
            <person name="Martin F.M."/>
            <person name="Miettinen O."/>
            <person name="Hibbett D.S."/>
            <person name="Nagy L.G."/>
        </authorList>
    </citation>
    <scope>NUCLEOTIDE SEQUENCE [LARGE SCALE GENOMIC DNA]</scope>
    <source>
        <strain evidence="3 4">CBS 121175</strain>
    </source>
</reference>
<evidence type="ECO:0000313" key="4">
    <source>
        <dbReference type="Proteomes" id="UP000307440"/>
    </source>
</evidence>
<gene>
    <name evidence="3" type="ORF">FA15DRAFT_702381</name>
</gene>
<feature type="transmembrane region" description="Helical" evidence="1">
    <location>
        <begin position="154"/>
        <end position="172"/>
    </location>
</feature>
<feature type="transmembrane region" description="Helical" evidence="1">
    <location>
        <begin position="93"/>
        <end position="118"/>
    </location>
</feature>
<feature type="transmembrane region" description="Helical" evidence="1">
    <location>
        <begin position="216"/>
        <end position="235"/>
    </location>
</feature>
<keyword evidence="1" id="KW-0812">Transmembrane</keyword>
<name>A0A5C3L1W4_COPMA</name>
<feature type="domain" description="DUF6533" evidence="2">
    <location>
        <begin position="27"/>
        <end position="71"/>
    </location>
</feature>
<organism evidence="3 4">
    <name type="scientific">Coprinopsis marcescibilis</name>
    <name type="common">Agaric fungus</name>
    <name type="synonym">Psathyrella marcescibilis</name>
    <dbReference type="NCBI Taxonomy" id="230819"/>
    <lineage>
        <taxon>Eukaryota</taxon>
        <taxon>Fungi</taxon>
        <taxon>Dikarya</taxon>
        <taxon>Basidiomycota</taxon>
        <taxon>Agaricomycotina</taxon>
        <taxon>Agaricomycetes</taxon>
        <taxon>Agaricomycetidae</taxon>
        <taxon>Agaricales</taxon>
        <taxon>Agaricineae</taxon>
        <taxon>Psathyrellaceae</taxon>
        <taxon>Coprinopsis</taxon>
    </lineage>
</organism>
<keyword evidence="4" id="KW-1185">Reference proteome</keyword>